<gene>
    <name evidence="3" type="ORF">B0J11DRAFT_580985</name>
</gene>
<feature type="region of interest" description="Disordered" evidence="2">
    <location>
        <begin position="1"/>
        <end position="85"/>
    </location>
</feature>
<comment type="caution">
    <text evidence="3">The sequence shown here is derived from an EMBL/GenBank/DDBJ whole genome shotgun (WGS) entry which is preliminary data.</text>
</comment>
<evidence type="ECO:0000313" key="4">
    <source>
        <dbReference type="Proteomes" id="UP000700596"/>
    </source>
</evidence>
<keyword evidence="4" id="KW-1185">Reference proteome</keyword>
<feature type="region of interest" description="Disordered" evidence="2">
    <location>
        <begin position="143"/>
        <end position="176"/>
    </location>
</feature>
<name>A0A9P9DKB0_9PLEO</name>
<accession>A0A9P9DKB0</accession>
<feature type="compositionally biased region" description="Basic and acidic residues" evidence="2">
    <location>
        <begin position="62"/>
        <end position="71"/>
    </location>
</feature>
<feature type="coiled-coil region" evidence="1">
    <location>
        <begin position="90"/>
        <end position="124"/>
    </location>
</feature>
<proteinExistence type="predicted"/>
<evidence type="ECO:0000256" key="2">
    <source>
        <dbReference type="SAM" id="MobiDB-lite"/>
    </source>
</evidence>
<dbReference type="AlphaFoldDB" id="A0A9P9DKB0"/>
<sequence length="511" mass="58905">MTPERKSSEITNRLKRPLKGATRTSKTTSSSTISAPPKAAIASPNTKKEDLQRRKNIFNDMLRPKPGKEAIDSNASTSEELEQHPTVVIEPNAMDRLTELERALEAAKEEQEAMREELEKIRLHSQVYRDTIEDYRRQLSSAYPHNMPTPHLQTPPNTHTTEDLPRRLSHGSQSESLIDQNQKLRTRIYDLQEQIAERDDALQSVQPSQARSRSSIEWDSITVRLHNTEKESQERLQQLLDLKHSISSLTRMDNQITDSDLAERADQLYHRVREWVISNFRRTKLDFSNVPVDTLRALRAIHPYYAAIDSTDRLAFYQALLSNGIMPIFQEQLCVGLPDSGSLSSIRQLGPYIEGAGSDYREWRRTTIRALERSEAKQILEREREKLVHRIAGDIQHQFFSITSVNLPSQAQTSLISILNVAIDLQQMLLMQKAQYHIEFFRNQEAKEIVSFDDERMEPVNDIDGDGDVLVERRFFSFCVFPCLEKFGDEFGEKTDVRNILLKARVCCETR</sequence>
<reference evidence="3" key="1">
    <citation type="journal article" date="2021" name="Nat. Commun.">
        <title>Genetic determinants of endophytism in the Arabidopsis root mycobiome.</title>
        <authorList>
            <person name="Mesny F."/>
            <person name="Miyauchi S."/>
            <person name="Thiergart T."/>
            <person name="Pickel B."/>
            <person name="Atanasova L."/>
            <person name="Karlsson M."/>
            <person name="Huettel B."/>
            <person name="Barry K.W."/>
            <person name="Haridas S."/>
            <person name="Chen C."/>
            <person name="Bauer D."/>
            <person name="Andreopoulos W."/>
            <person name="Pangilinan J."/>
            <person name="LaButti K."/>
            <person name="Riley R."/>
            <person name="Lipzen A."/>
            <person name="Clum A."/>
            <person name="Drula E."/>
            <person name="Henrissat B."/>
            <person name="Kohler A."/>
            <person name="Grigoriev I.V."/>
            <person name="Martin F.M."/>
            <person name="Hacquard S."/>
        </authorList>
    </citation>
    <scope>NUCLEOTIDE SEQUENCE</scope>
    <source>
        <strain evidence="3">MPI-CAGE-CH-0243</strain>
    </source>
</reference>
<dbReference type="EMBL" id="JAGMWT010000009">
    <property type="protein sequence ID" value="KAH7122265.1"/>
    <property type="molecule type" value="Genomic_DNA"/>
</dbReference>
<feature type="compositionally biased region" description="Low complexity" evidence="2">
    <location>
        <begin position="21"/>
        <end position="43"/>
    </location>
</feature>
<protein>
    <submittedName>
        <fullName evidence="3">Uncharacterized protein</fullName>
    </submittedName>
</protein>
<evidence type="ECO:0000313" key="3">
    <source>
        <dbReference type="EMBL" id="KAH7122265.1"/>
    </source>
</evidence>
<dbReference type="Proteomes" id="UP000700596">
    <property type="component" value="Unassembled WGS sequence"/>
</dbReference>
<organism evidence="3 4">
    <name type="scientific">Dendryphion nanum</name>
    <dbReference type="NCBI Taxonomy" id="256645"/>
    <lineage>
        <taxon>Eukaryota</taxon>
        <taxon>Fungi</taxon>
        <taxon>Dikarya</taxon>
        <taxon>Ascomycota</taxon>
        <taxon>Pezizomycotina</taxon>
        <taxon>Dothideomycetes</taxon>
        <taxon>Pleosporomycetidae</taxon>
        <taxon>Pleosporales</taxon>
        <taxon>Torulaceae</taxon>
        <taxon>Dendryphion</taxon>
    </lineage>
</organism>
<dbReference type="OrthoDB" id="5328813at2759"/>
<evidence type="ECO:0000256" key="1">
    <source>
        <dbReference type="SAM" id="Coils"/>
    </source>
</evidence>
<keyword evidence="1" id="KW-0175">Coiled coil</keyword>